<dbReference type="GO" id="GO:0045944">
    <property type="term" value="P:positive regulation of transcription by RNA polymerase II"/>
    <property type="evidence" value="ECO:0007669"/>
    <property type="project" value="TreeGrafter"/>
</dbReference>
<evidence type="ECO:0000256" key="6">
    <source>
        <dbReference type="ARBA" id="ARBA00023242"/>
    </source>
</evidence>
<feature type="compositionally biased region" description="Polar residues" evidence="7">
    <location>
        <begin position="169"/>
        <end position="181"/>
    </location>
</feature>
<dbReference type="EMBL" id="CP075868">
    <property type="protein sequence ID" value="QYT02153.1"/>
    <property type="molecule type" value="Genomic_DNA"/>
</dbReference>
<reference evidence="8 9" key="1">
    <citation type="journal article" date="2021" name="BMC Genomics">
        <title>Telomere-to-telomere genome assembly of asparaginase-producing Trichoderma simmonsii.</title>
        <authorList>
            <person name="Chung D."/>
            <person name="Kwon Y.M."/>
            <person name="Yang Y."/>
        </authorList>
    </citation>
    <scope>NUCLEOTIDE SEQUENCE [LARGE SCALE GENOMIC DNA]</scope>
    <source>
        <strain evidence="8 9">GH-Sj1</strain>
    </source>
</reference>
<keyword evidence="6" id="KW-0539">Nucleus</keyword>
<comment type="subcellular location">
    <subcellularLocation>
        <location evidence="1">Nucleus</location>
    </subcellularLocation>
</comment>
<evidence type="ECO:0000256" key="3">
    <source>
        <dbReference type="ARBA" id="ARBA00023015"/>
    </source>
</evidence>
<dbReference type="PANTHER" id="PTHR47540:SF1">
    <property type="entry name" value="ACTIVATOR OF STRESS GENES 1-RELATED"/>
    <property type="match status" value="1"/>
</dbReference>
<keyword evidence="3" id="KW-0805">Transcription regulation</keyword>
<protein>
    <submittedName>
        <fullName evidence="8">Fungal_trans domain-containing protein</fullName>
    </submittedName>
</protein>
<dbReference type="GO" id="GO:0043565">
    <property type="term" value="F:sequence-specific DNA binding"/>
    <property type="evidence" value="ECO:0007669"/>
    <property type="project" value="TreeGrafter"/>
</dbReference>
<evidence type="ECO:0000256" key="2">
    <source>
        <dbReference type="ARBA" id="ARBA00022833"/>
    </source>
</evidence>
<evidence type="ECO:0000256" key="4">
    <source>
        <dbReference type="ARBA" id="ARBA00023125"/>
    </source>
</evidence>
<dbReference type="Proteomes" id="UP000826661">
    <property type="component" value="Chromosome V"/>
</dbReference>
<keyword evidence="4" id="KW-0238">DNA-binding</keyword>
<accession>A0A8G0PIT5</accession>
<feature type="compositionally biased region" description="Polar residues" evidence="7">
    <location>
        <begin position="208"/>
        <end position="219"/>
    </location>
</feature>
<organism evidence="8 9">
    <name type="scientific">Trichoderma simmonsii</name>
    <dbReference type="NCBI Taxonomy" id="1491479"/>
    <lineage>
        <taxon>Eukaryota</taxon>
        <taxon>Fungi</taxon>
        <taxon>Dikarya</taxon>
        <taxon>Ascomycota</taxon>
        <taxon>Pezizomycotina</taxon>
        <taxon>Sordariomycetes</taxon>
        <taxon>Hypocreomycetidae</taxon>
        <taxon>Hypocreales</taxon>
        <taxon>Hypocreaceae</taxon>
        <taxon>Trichoderma</taxon>
    </lineage>
</organism>
<evidence type="ECO:0000256" key="5">
    <source>
        <dbReference type="ARBA" id="ARBA00023163"/>
    </source>
</evidence>
<keyword evidence="5" id="KW-0804">Transcription</keyword>
<evidence type="ECO:0000313" key="8">
    <source>
        <dbReference type="EMBL" id="QYT02153.1"/>
    </source>
</evidence>
<feature type="region of interest" description="Disordered" evidence="7">
    <location>
        <begin position="167"/>
        <end position="223"/>
    </location>
</feature>
<dbReference type="InterPro" id="IPR051711">
    <property type="entry name" value="Stress_Response_Reg"/>
</dbReference>
<evidence type="ECO:0000256" key="7">
    <source>
        <dbReference type="SAM" id="MobiDB-lite"/>
    </source>
</evidence>
<keyword evidence="9" id="KW-1185">Reference proteome</keyword>
<feature type="compositionally biased region" description="Basic and acidic residues" evidence="7">
    <location>
        <begin position="183"/>
        <end position="193"/>
    </location>
</feature>
<dbReference type="AlphaFoldDB" id="A0A8G0PIT5"/>
<evidence type="ECO:0000256" key="1">
    <source>
        <dbReference type="ARBA" id="ARBA00004123"/>
    </source>
</evidence>
<proteinExistence type="predicted"/>
<gene>
    <name evidence="8" type="ORF">H0G86_009160</name>
</gene>
<dbReference type="GO" id="GO:0005634">
    <property type="term" value="C:nucleus"/>
    <property type="evidence" value="ECO:0007669"/>
    <property type="project" value="UniProtKB-SubCell"/>
</dbReference>
<evidence type="ECO:0000313" key="9">
    <source>
        <dbReference type="Proteomes" id="UP000826661"/>
    </source>
</evidence>
<dbReference type="PANTHER" id="PTHR47540">
    <property type="entry name" value="THIAMINE REPRESSIBLE GENES REGULATORY PROTEIN THI5"/>
    <property type="match status" value="1"/>
</dbReference>
<name>A0A8G0PIT5_9HYPO</name>
<dbReference type="CDD" id="cd12148">
    <property type="entry name" value="fungal_TF_MHR"/>
    <property type="match status" value="1"/>
</dbReference>
<keyword evidence="2" id="KW-0862">Zinc</keyword>
<sequence length="326" mass="36243">MKSLPEVLQSRSETSPKLAQMQQMLRIGYAHVQWVMYRPFLHYISNDFQSQDIDRRSYGCATACISVSRNIIHITTEMYNKRLLNGSSWFAVHTIYYAVLTLAYFLLENPGPPATTDGILKDTLEGKNTLAGLANNSIAVERCACLYSLIEHLPERLNRRKNLIIQPANAKNSTMPQTASNLEGRDPTSRETPRSSTSNRPSAYALNGSISSASDTVPSTELPANGHYIPAQQINHIHAAPDQIILRFSADDPFAYPSQSHSSLDYDVFRNGPAEAPIHPPSDLTMQAYAPMSDEHSLSDDMVPFYNFLGPPSETVYNNASYNPSI</sequence>